<evidence type="ECO:0000256" key="3">
    <source>
        <dbReference type="ARBA" id="ARBA00022694"/>
    </source>
</evidence>
<evidence type="ECO:0000256" key="2">
    <source>
        <dbReference type="ARBA" id="ARBA00022679"/>
    </source>
</evidence>
<keyword evidence="6 9" id="KW-0694">RNA-binding</keyword>
<dbReference type="InterPro" id="IPR046885">
    <property type="entry name" value="MnmA-like_C"/>
</dbReference>
<keyword evidence="9" id="KW-0963">Cytoplasm</keyword>
<feature type="disulfide bond" description="Alternate" evidence="9">
    <location>
        <begin position="104"/>
        <end position="201"/>
    </location>
</feature>
<proteinExistence type="inferred from homology"/>
<comment type="function">
    <text evidence="9">Catalyzes the 2-thiolation of uridine at the wobble position (U34) of tRNA, leading to the formation of s(2)U34.</text>
</comment>
<dbReference type="Proteomes" id="UP000064893">
    <property type="component" value="Chromosome"/>
</dbReference>
<dbReference type="Pfam" id="PF03054">
    <property type="entry name" value="tRNA_Me_trans"/>
    <property type="match status" value="1"/>
</dbReference>
<sequence>MKKRVLLAMSGGIDSSVAGMLLSEQGYEVHGVTYRTYDSVKDSCISKETGCCTVDSMMEAKRLSEKLGYEHEILDLRDSFKKTIIKNFVDEYLKGRTPNPCVVCNSDIKWGELIERANELNCDYIATGHYARIINEDGRFYLAKGIDENKDQTYFLYGLSQDDLKRTLFPLGGLKKDKIRKMAAERGFVKLSEKKESQEICFIPDNDYRRFLTDEVPEQIQEIGEGDFVLADGEKVGTHKGYPFYTIGQRKGLGVALGYPAYVVDIDAGTNTVMLGTKDDLNGAGFVVGNVNLMKYDQIPAQGLEVNIKIRYRNQGTMGRIYPDRKNLKVDLYHNASAITPGQSAVFYENDDVVGGGLILSVRH</sequence>
<keyword evidence="13" id="KW-1185">Reference proteome</keyword>
<feature type="site" description="Interaction with tRNA" evidence="9">
    <location>
        <position position="129"/>
    </location>
</feature>
<keyword evidence="5 9" id="KW-0067">ATP-binding</keyword>
<comment type="similarity">
    <text evidence="9">Belongs to the MnmA/TRMU family.</text>
</comment>
<dbReference type="HAMAP" id="MF_00144">
    <property type="entry name" value="tRNA_thiouridyl_MnmA"/>
    <property type="match status" value="1"/>
</dbReference>
<dbReference type="InterPro" id="IPR046884">
    <property type="entry name" value="MnmA-like_central"/>
</dbReference>
<evidence type="ECO:0000256" key="1">
    <source>
        <dbReference type="ARBA" id="ARBA00022555"/>
    </source>
</evidence>
<dbReference type="PANTHER" id="PTHR11933:SF5">
    <property type="entry name" value="MITOCHONDRIAL TRNA-SPECIFIC 2-THIOURIDYLASE 1"/>
    <property type="match status" value="1"/>
</dbReference>
<evidence type="ECO:0000313" key="12">
    <source>
        <dbReference type="EMBL" id="ALO14831.1"/>
    </source>
</evidence>
<keyword evidence="4 9" id="KW-0547">Nucleotide-binding</keyword>
<feature type="site" description="Interaction with tRNA" evidence="9">
    <location>
        <position position="343"/>
    </location>
</feature>
<comment type="catalytic activity">
    <reaction evidence="8 9">
        <text>S-sulfanyl-L-cysteinyl-[protein] + uridine(34) in tRNA + AH2 + ATP = 2-thiouridine(34) in tRNA + L-cysteinyl-[protein] + A + AMP + diphosphate + H(+)</text>
        <dbReference type="Rhea" id="RHEA:47032"/>
        <dbReference type="Rhea" id="RHEA-COMP:10131"/>
        <dbReference type="Rhea" id="RHEA-COMP:11726"/>
        <dbReference type="Rhea" id="RHEA-COMP:11727"/>
        <dbReference type="Rhea" id="RHEA-COMP:11728"/>
        <dbReference type="ChEBI" id="CHEBI:13193"/>
        <dbReference type="ChEBI" id="CHEBI:15378"/>
        <dbReference type="ChEBI" id="CHEBI:17499"/>
        <dbReference type="ChEBI" id="CHEBI:29950"/>
        <dbReference type="ChEBI" id="CHEBI:30616"/>
        <dbReference type="ChEBI" id="CHEBI:33019"/>
        <dbReference type="ChEBI" id="CHEBI:61963"/>
        <dbReference type="ChEBI" id="CHEBI:65315"/>
        <dbReference type="ChEBI" id="CHEBI:87170"/>
        <dbReference type="ChEBI" id="CHEBI:456215"/>
        <dbReference type="EC" id="2.8.1.13"/>
    </reaction>
</comment>
<feature type="active site" description="Nucleophile" evidence="9">
    <location>
        <position position="104"/>
    </location>
</feature>
<dbReference type="FunFam" id="2.30.30.280:FF:000001">
    <property type="entry name" value="tRNA-specific 2-thiouridylase MnmA"/>
    <property type="match status" value="1"/>
</dbReference>
<name>A0A0S2HXQ6_9BACT</name>
<dbReference type="Pfam" id="PF20258">
    <property type="entry name" value="tRNA_Me_trans_C"/>
    <property type="match status" value="1"/>
</dbReference>
<dbReference type="GO" id="GO:0103016">
    <property type="term" value="F:tRNA-uridine 2-sulfurtransferase activity"/>
    <property type="evidence" value="ECO:0007669"/>
    <property type="project" value="UniProtKB-EC"/>
</dbReference>
<dbReference type="GO" id="GO:0002143">
    <property type="term" value="P:tRNA wobble position uridine thiolation"/>
    <property type="evidence" value="ECO:0007669"/>
    <property type="project" value="TreeGrafter"/>
</dbReference>
<evidence type="ECO:0000256" key="9">
    <source>
        <dbReference type="HAMAP-Rule" id="MF_00144"/>
    </source>
</evidence>
<dbReference type="FunFam" id="3.40.50.620:FF:000115">
    <property type="entry name" value="tRNA-specific 2-thiouridylase MnmA"/>
    <property type="match status" value="1"/>
</dbReference>
<organism evidence="12 13">
    <name type="scientific">Salinivirga cyanobacteriivorans</name>
    <dbReference type="NCBI Taxonomy" id="1307839"/>
    <lineage>
        <taxon>Bacteria</taxon>
        <taxon>Pseudomonadati</taxon>
        <taxon>Bacteroidota</taxon>
        <taxon>Bacteroidia</taxon>
        <taxon>Bacteroidales</taxon>
        <taxon>Salinivirgaceae</taxon>
        <taxon>Salinivirga</taxon>
    </lineage>
</organism>
<gene>
    <name evidence="12" type="primary">mnmA_1</name>
    <name evidence="9" type="synonym">mnmA</name>
    <name evidence="12" type="ORF">L21SP5_01172</name>
</gene>
<dbReference type="InterPro" id="IPR023382">
    <property type="entry name" value="MnmA-like_central_sf"/>
</dbReference>
<feature type="domain" description="tRNA-specific 2-thiouridylase MnmA-like C-terminal" evidence="10">
    <location>
        <begin position="286"/>
        <end position="359"/>
    </location>
</feature>
<dbReference type="NCBIfam" id="TIGR00420">
    <property type="entry name" value="trmU"/>
    <property type="match status" value="1"/>
</dbReference>
<dbReference type="STRING" id="1307839.L21SP5_01172"/>
<feature type="region of interest" description="Interaction with tRNA" evidence="9">
    <location>
        <begin position="311"/>
        <end position="312"/>
    </location>
</feature>
<dbReference type="EC" id="2.8.1.13" evidence="9"/>
<reference evidence="12 13" key="1">
    <citation type="submission" date="2015-11" db="EMBL/GenBank/DDBJ databases">
        <title>Description and complete genome sequence of a novel strain predominating in hypersaline microbial mats and representing a new family of the Bacteriodetes phylum.</title>
        <authorList>
            <person name="Spring S."/>
            <person name="Bunk B."/>
            <person name="Sproer C."/>
            <person name="Klenk H.-P."/>
        </authorList>
    </citation>
    <scope>NUCLEOTIDE SEQUENCE [LARGE SCALE GENOMIC DNA]</scope>
    <source>
        <strain evidence="12 13">L21-Spi-D4</strain>
    </source>
</reference>
<dbReference type="InterPro" id="IPR014729">
    <property type="entry name" value="Rossmann-like_a/b/a_fold"/>
</dbReference>
<feature type="binding site" evidence="9">
    <location>
        <position position="128"/>
    </location>
    <ligand>
        <name>ATP</name>
        <dbReference type="ChEBI" id="CHEBI:30616"/>
    </ligand>
</feature>
<dbReference type="Pfam" id="PF20259">
    <property type="entry name" value="tRNA_Me_trans_M"/>
    <property type="match status" value="1"/>
</dbReference>
<keyword evidence="2 9" id="KW-0808">Transferase</keyword>
<dbReference type="GO" id="GO:0005737">
    <property type="term" value="C:cytoplasm"/>
    <property type="evidence" value="ECO:0007669"/>
    <property type="project" value="UniProtKB-SubCell"/>
</dbReference>
<dbReference type="CDD" id="cd01998">
    <property type="entry name" value="MnmA_TRMU-like"/>
    <property type="match status" value="1"/>
</dbReference>
<evidence type="ECO:0000259" key="11">
    <source>
        <dbReference type="Pfam" id="PF20259"/>
    </source>
</evidence>
<keyword evidence="7 9" id="KW-1015">Disulfide bond</keyword>
<feature type="region of interest" description="Interaction with tRNA" evidence="9">
    <location>
        <begin position="150"/>
        <end position="152"/>
    </location>
</feature>
<evidence type="ECO:0000256" key="4">
    <source>
        <dbReference type="ARBA" id="ARBA00022741"/>
    </source>
</evidence>
<dbReference type="GO" id="GO:0005524">
    <property type="term" value="F:ATP binding"/>
    <property type="evidence" value="ECO:0007669"/>
    <property type="project" value="UniProtKB-KW"/>
</dbReference>
<evidence type="ECO:0000313" key="13">
    <source>
        <dbReference type="Proteomes" id="UP000064893"/>
    </source>
</evidence>
<keyword evidence="3 9" id="KW-0819">tRNA processing</keyword>
<feature type="domain" description="tRNA-specific 2-thiouridylase MnmA-like central" evidence="11">
    <location>
        <begin position="217"/>
        <end position="276"/>
    </location>
</feature>
<dbReference type="GO" id="GO:0000049">
    <property type="term" value="F:tRNA binding"/>
    <property type="evidence" value="ECO:0007669"/>
    <property type="project" value="UniProtKB-KW"/>
</dbReference>
<accession>A0A0S2HXQ6</accession>
<dbReference type="InterPro" id="IPR004506">
    <property type="entry name" value="MnmA-like"/>
</dbReference>
<feature type="binding site" evidence="9">
    <location>
        <begin position="8"/>
        <end position="15"/>
    </location>
    <ligand>
        <name>ATP</name>
        <dbReference type="ChEBI" id="CHEBI:30616"/>
    </ligand>
</feature>
<evidence type="ECO:0000256" key="7">
    <source>
        <dbReference type="ARBA" id="ARBA00023157"/>
    </source>
</evidence>
<dbReference type="Gene3D" id="2.30.30.280">
    <property type="entry name" value="Adenine nucleotide alpha hydrolases-like domains"/>
    <property type="match status" value="1"/>
</dbReference>
<evidence type="ECO:0000256" key="6">
    <source>
        <dbReference type="ARBA" id="ARBA00022884"/>
    </source>
</evidence>
<comment type="caution">
    <text evidence="9">Lacks conserved residue(s) required for the propagation of feature annotation.</text>
</comment>
<feature type="active site" description="Cysteine persulfide intermediate" evidence="9">
    <location>
        <position position="201"/>
    </location>
</feature>
<dbReference type="EMBL" id="CP013118">
    <property type="protein sequence ID" value="ALO14831.1"/>
    <property type="molecule type" value="Genomic_DNA"/>
</dbReference>
<comment type="subcellular location">
    <subcellularLocation>
        <location evidence="9">Cytoplasm</location>
    </subcellularLocation>
</comment>
<dbReference type="PANTHER" id="PTHR11933">
    <property type="entry name" value="TRNA 5-METHYLAMINOMETHYL-2-THIOURIDYLATE -METHYLTRANSFERASE"/>
    <property type="match status" value="1"/>
</dbReference>
<dbReference type="PATRIC" id="fig|1307839.3.peg.1262"/>
<evidence type="ECO:0000256" key="8">
    <source>
        <dbReference type="ARBA" id="ARBA00051542"/>
    </source>
</evidence>
<dbReference type="RefSeq" id="WP_057952346.1">
    <property type="nucleotide sequence ID" value="NZ_CP013118.1"/>
</dbReference>
<keyword evidence="1 9" id="KW-0820">tRNA-binding</keyword>
<evidence type="ECO:0000259" key="10">
    <source>
        <dbReference type="Pfam" id="PF20258"/>
    </source>
</evidence>
<dbReference type="SUPFAM" id="SSF52402">
    <property type="entry name" value="Adenine nucleotide alpha hydrolases-like"/>
    <property type="match status" value="1"/>
</dbReference>
<dbReference type="KEGG" id="blq:L21SP5_01172"/>
<dbReference type="OrthoDB" id="9800696at2"/>
<dbReference type="AlphaFoldDB" id="A0A0S2HXQ6"/>
<protein>
    <recommendedName>
        <fullName evidence="9">tRNA-specific 2-thiouridylase MnmA</fullName>
        <ecNumber evidence="9">2.8.1.13</ecNumber>
    </recommendedName>
</protein>
<dbReference type="Gene3D" id="2.40.30.10">
    <property type="entry name" value="Translation factors"/>
    <property type="match status" value="1"/>
</dbReference>
<dbReference type="NCBIfam" id="NF001138">
    <property type="entry name" value="PRK00143.1"/>
    <property type="match status" value="1"/>
</dbReference>
<evidence type="ECO:0000256" key="5">
    <source>
        <dbReference type="ARBA" id="ARBA00022840"/>
    </source>
</evidence>
<dbReference type="Gene3D" id="3.40.50.620">
    <property type="entry name" value="HUPs"/>
    <property type="match status" value="1"/>
</dbReference>